<keyword evidence="2" id="KW-1185">Reference proteome</keyword>
<sequence length="276" mass="31241">MHPLITTWQRFSPTRFPRLLPEDKQLANQPGRALIYRSYENFITSADFGNTDCTQFHLGLLPQPFIGNLSKASIFILMLNPGFSVGDYYALQHSSAYASAIKRNLSQQNESDDFPFFFLDPQFAWTAGGQWWQTKLHSIATELMRLNVIKLPEALQHISQHVACLEMFPYHSRSFSPLKIELESKKLVCQYVKEVLVPRTQQGDALLVATRQAAAWPLPQRSNRNIITYNAGQARGAHLTMNTPGGQAILERLQRTWKAELSSSRKSGKALLPHSA</sequence>
<evidence type="ECO:0000313" key="1">
    <source>
        <dbReference type="EMBL" id="SFQ48857.1"/>
    </source>
</evidence>
<dbReference type="OrthoDB" id="8451090at2"/>
<evidence type="ECO:0000313" key="2">
    <source>
        <dbReference type="Proteomes" id="UP000199029"/>
    </source>
</evidence>
<dbReference type="Proteomes" id="UP000199029">
    <property type="component" value="Unassembled WGS sequence"/>
</dbReference>
<gene>
    <name evidence="1" type="ORF">SAMN04515668_2517</name>
</gene>
<proteinExistence type="predicted"/>
<name>A0A1I5YYE0_HYMAR</name>
<reference evidence="2" key="1">
    <citation type="submission" date="2016-10" db="EMBL/GenBank/DDBJ databases">
        <authorList>
            <person name="Varghese N."/>
            <person name="Submissions S."/>
        </authorList>
    </citation>
    <scope>NUCLEOTIDE SEQUENCE [LARGE SCALE GENOMIC DNA]</scope>
    <source>
        <strain evidence="2">OR362-8,ATCC BAA-1266,JCM 13504</strain>
    </source>
</reference>
<organism evidence="1 2">
    <name type="scientific">Hymenobacter arizonensis</name>
    <name type="common">Siccationidurans arizonensis</name>
    <dbReference type="NCBI Taxonomy" id="1227077"/>
    <lineage>
        <taxon>Bacteria</taxon>
        <taxon>Pseudomonadati</taxon>
        <taxon>Bacteroidota</taxon>
        <taxon>Cytophagia</taxon>
        <taxon>Cytophagales</taxon>
        <taxon>Hymenobacteraceae</taxon>
        <taxon>Hymenobacter</taxon>
    </lineage>
</organism>
<dbReference type="EMBL" id="FOXS01000003">
    <property type="protein sequence ID" value="SFQ48857.1"/>
    <property type="molecule type" value="Genomic_DNA"/>
</dbReference>
<accession>A0A1I5YYE0</accession>
<protein>
    <submittedName>
        <fullName evidence="1">Uncharacterized protein</fullName>
    </submittedName>
</protein>
<dbReference type="AlphaFoldDB" id="A0A1I5YYE0"/>
<dbReference type="RefSeq" id="WP_143080181.1">
    <property type="nucleotide sequence ID" value="NZ_FOXS01000003.1"/>
</dbReference>
<dbReference type="STRING" id="1227077.SAMN04515668_2517"/>